<dbReference type="PANTHER" id="PTHR22603:SF93">
    <property type="entry name" value="RE24176P"/>
    <property type="match status" value="1"/>
</dbReference>
<dbReference type="PANTHER" id="PTHR22603">
    <property type="entry name" value="CHOLINE/ETHANOALAMINE KINASE"/>
    <property type="match status" value="1"/>
</dbReference>
<organism evidence="4 5">
    <name type="scientific">Romanomermis culicivorax</name>
    <name type="common">Nematode worm</name>
    <dbReference type="NCBI Taxonomy" id="13658"/>
    <lineage>
        <taxon>Eukaryota</taxon>
        <taxon>Metazoa</taxon>
        <taxon>Ecdysozoa</taxon>
        <taxon>Nematoda</taxon>
        <taxon>Enoplea</taxon>
        <taxon>Dorylaimia</taxon>
        <taxon>Mermithida</taxon>
        <taxon>Mermithoidea</taxon>
        <taxon>Mermithidae</taxon>
        <taxon>Romanomermis</taxon>
    </lineage>
</organism>
<dbReference type="GO" id="GO:0004103">
    <property type="term" value="F:choline kinase activity"/>
    <property type="evidence" value="ECO:0007669"/>
    <property type="project" value="TreeGrafter"/>
</dbReference>
<dbReference type="InterPro" id="IPR011009">
    <property type="entry name" value="Kinase-like_dom_sf"/>
</dbReference>
<dbReference type="Pfam" id="PF01633">
    <property type="entry name" value="Choline_kinase"/>
    <property type="match status" value="1"/>
</dbReference>
<evidence type="ECO:0000256" key="3">
    <source>
        <dbReference type="ARBA" id="ARBA00038211"/>
    </source>
</evidence>
<dbReference type="WBParaSite" id="nRc.2.0.1.t10987-RA">
    <property type="protein sequence ID" value="nRc.2.0.1.t10987-RA"/>
    <property type="gene ID" value="nRc.2.0.1.g10987"/>
</dbReference>
<keyword evidence="1" id="KW-0594">Phospholipid biosynthesis</keyword>
<dbReference type="Gene3D" id="3.30.200.20">
    <property type="entry name" value="Phosphorylase Kinase, domain 1"/>
    <property type="match status" value="1"/>
</dbReference>
<comment type="similarity">
    <text evidence="3">Belongs to the choline/ethanolamine kinase family.</text>
</comment>
<name>A0A915IAT3_ROMCU</name>
<keyword evidence="1" id="KW-0444">Lipid biosynthesis</keyword>
<evidence type="ECO:0000313" key="4">
    <source>
        <dbReference type="Proteomes" id="UP000887565"/>
    </source>
</evidence>
<dbReference type="GO" id="GO:0006646">
    <property type="term" value="P:phosphatidylethanolamine biosynthetic process"/>
    <property type="evidence" value="ECO:0007669"/>
    <property type="project" value="TreeGrafter"/>
</dbReference>
<accession>A0A915IAT3</accession>
<dbReference type="GO" id="GO:0004305">
    <property type="term" value="F:ethanolamine kinase activity"/>
    <property type="evidence" value="ECO:0007669"/>
    <property type="project" value="TreeGrafter"/>
</dbReference>
<sequence length="299" mass="34922">MSNMLFLCELPDSDKEDFTKTNRSCARTLLRIYFNPEIDCRLVSESVIFTLLSEKGIGPKLYGVFNDGRLEEFIKSKTLQTSDLWQPDMSRRIARKLASLHKLNLPIVKIPTYLTDAMERWFVKLQELKPETCIDVGLNVHVSLGRLHEEFRLIQKAMMRSQSPVVFCHNDLQEGNILSPTENSDSNDLIVIDFEYASYNYRAFDFANHFCEWTFDYTNNSYPFYWFSNENFPDANQQANFFSAYLTTSGQQQMNVQNLIEETKLFVPVSHFFWAIWSLVQNEISPVKFGFAHLNIYVN</sequence>
<dbReference type="Proteomes" id="UP000887565">
    <property type="component" value="Unplaced"/>
</dbReference>
<dbReference type="SUPFAM" id="SSF56112">
    <property type="entry name" value="Protein kinase-like (PK-like)"/>
    <property type="match status" value="1"/>
</dbReference>
<proteinExistence type="inferred from homology"/>
<dbReference type="AlphaFoldDB" id="A0A915IAT3"/>
<evidence type="ECO:0000256" key="2">
    <source>
        <dbReference type="ARBA" id="ARBA00023264"/>
    </source>
</evidence>
<keyword evidence="2" id="KW-1208">Phospholipid metabolism</keyword>
<keyword evidence="4" id="KW-1185">Reference proteome</keyword>
<keyword evidence="1" id="KW-0443">Lipid metabolism</keyword>
<dbReference type="OMA" id="PLSCHEI"/>
<evidence type="ECO:0000313" key="5">
    <source>
        <dbReference type="WBParaSite" id="nRc.2.0.1.t10987-RA"/>
    </source>
</evidence>
<dbReference type="GO" id="GO:0005737">
    <property type="term" value="C:cytoplasm"/>
    <property type="evidence" value="ECO:0007669"/>
    <property type="project" value="TreeGrafter"/>
</dbReference>
<dbReference type="Gene3D" id="3.90.1200.10">
    <property type="match status" value="1"/>
</dbReference>
<protein>
    <submittedName>
        <fullName evidence="5">Uncharacterized protein</fullName>
    </submittedName>
</protein>
<evidence type="ECO:0000256" key="1">
    <source>
        <dbReference type="ARBA" id="ARBA00023209"/>
    </source>
</evidence>
<reference evidence="5" key="1">
    <citation type="submission" date="2022-11" db="UniProtKB">
        <authorList>
            <consortium name="WormBaseParasite"/>
        </authorList>
    </citation>
    <scope>IDENTIFICATION</scope>
</reference>